<dbReference type="Proteomes" id="UP000800096">
    <property type="component" value="Unassembled WGS sequence"/>
</dbReference>
<keyword evidence="2" id="KW-1185">Reference proteome</keyword>
<evidence type="ECO:0000313" key="2">
    <source>
        <dbReference type="Proteomes" id="UP000800096"/>
    </source>
</evidence>
<dbReference type="EMBL" id="ML979137">
    <property type="protein sequence ID" value="KAF1914539.1"/>
    <property type="molecule type" value="Genomic_DNA"/>
</dbReference>
<dbReference type="AlphaFoldDB" id="A0A6A5QGK6"/>
<organism evidence="1 2">
    <name type="scientific">Ampelomyces quisqualis</name>
    <name type="common">Powdery mildew agent</name>
    <dbReference type="NCBI Taxonomy" id="50730"/>
    <lineage>
        <taxon>Eukaryota</taxon>
        <taxon>Fungi</taxon>
        <taxon>Dikarya</taxon>
        <taxon>Ascomycota</taxon>
        <taxon>Pezizomycotina</taxon>
        <taxon>Dothideomycetes</taxon>
        <taxon>Pleosporomycetidae</taxon>
        <taxon>Pleosporales</taxon>
        <taxon>Pleosporineae</taxon>
        <taxon>Phaeosphaeriaceae</taxon>
        <taxon>Ampelomyces</taxon>
    </lineage>
</organism>
<evidence type="ECO:0000313" key="1">
    <source>
        <dbReference type="EMBL" id="KAF1914539.1"/>
    </source>
</evidence>
<gene>
    <name evidence="1" type="ORF">BDU57DRAFT_519586</name>
</gene>
<proteinExistence type="predicted"/>
<name>A0A6A5QGK6_AMPQU</name>
<accession>A0A6A5QGK6</accession>
<sequence>MEADDIMCHPLPDPPDWCLFRHCIFTGNVTPHPHTKYRAPPSATVLKPFKAIYCVHT</sequence>
<protein>
    <submittedName>
        <fullName evidence="1">Uncharacterized protein</fullName>
    </submittedName>
</protein>
<reference evidence="1" key="1">
    <citation type="journal article" date="2020" name="Stud. Mycol.">
        <title>101 Dothideomycetes genomes: a test case for predicting lifestyles and emergence of pathogens.</title>
        <authorList>
            <person name="Haridas S."/>
            <person name="Albert R."/>
            <person name="Binder M."/>
            <person name="Bloem J."/>
            <person name="Labutti K."/>
            <person name="Salamov A."/>
            <person name="Andreopoulos B."/>
            <person name="Baker S."/>
            <person name="Barry K."/>
            <person name="Bills G."/>
            <person name="Bluhm B."/>
            <person name="Cannon C."/>
            <person name="Castanera R."/>
            <person name="Culley D."/>
            <person name="Daum C."/>
            <person name="Ezra D."/>
            <person name="Gonzalez J."/>
            <person name="Henrissat B."/>
            <person name="Kuo A."/>
            <person name="Liang C."/>
            <person name="Lipzen A."/>
            <person name="Lutzoni F."/>
            <person name="Magnuson J."/>
            <person name="Mondo S."/>
            <person name="Nolan M."/>
            <person name="Ohm R."/>
            <person name="Pangilinan J."/>
            <person name="Park H.-J."/>
            <person name="Ramirez L."/>
            <person name="Alfaro M."/>
            <person name="Sun H."/>
            <person name="Tritt A."/>
            <person name="Yoshinaga Y."/>
            <person name="Zwiers L.-H."/>
            <person name="Turgeon B."/>
            <person name="Goodwin S."/>
            <person name="Spatafora J."/>
            <person name="Crous P."/>
            <person name="Grigoriev I."/>
        </authorList>
    </citation>
    <scope>NUCLEOTIDE SEQUENCE</scope>
    <source>
        <strain evidence="1">HMLAC05119</strain>
    </source>
</reference>